<reference evidence="4" key="1">
    <citation type="submission" date="2020-09" db="EMBL/GenBank/DDBJ databases">
        <title>Bacillus faecalis sp. nov., a moderately halophilic bacterium isolated from cow faeces.</title>
        <authorList>
            <person name="Jiang L."/>
            <person name="Lee J."/>
        </authorList>
    </citation>
    <scope>NUCLEOTIDE SEQUENCE</scope>
    <source>
        <strain evidence="4">AGMB 02131</strain>
    </source>
</reference>
<dbReference type="NCBIfam" id="NF041002">
    <property type="entry name" value="pilin_ComGF"/>
    <property type="match status" value="1"/>
</dbReference>
<dbReference type="Pfam" id="PF07963">
    <property type="entry name" value="N_methyl"/>
    <property type="match status" value="1"/>
</dbReference>
<proteinExistence type="predicted"/>
<dbReference type="InterPro" id="IPR016977">
    <property type="entry name" value="ComGF"/>
</dbReference>
<keyword evidence="5" id="KW-1185">Reference proteome</keyword>
<organism evidence="4 5">
    <name type="scientific">Peribacillus faecalis</name>
    <dbReference type="NCBI Taxonomy" id="2772559"/>
    <lineage>
        <taxon>Bacteria</taxon>
        <taxon>Bacillati</taxon>
        <taxon>Bacillota</taxon>
        <taxon>Bacilli</taxon>
        <taxon>Bacillales</taxon>
        <taxon>Bacillaceae</taxon>
        <taxon>Peribacillus</taxon>
    </lineage>
</organism>
<name>A0A927CUM2_9BACI</name>
<evidence type="ECO:0000256" key="1">
    <source>
        <dbReference type="ARBA" id="ARBA00004241"/>
    </source>
</evidence>
<evidence type="ECO:0000256" key="3">
    <source>
        <dbReference type="SAM" id="Phobius"/>
    </source>
</evidence>
<dbReference type="InterPro" id="IPR012902">
    <property type="entry name" value="N_methyl_site"/>
</dbReference>
<dbReference type="AlphaFoldDB" id="A0A927CUM2"/>
<gene>
    <name evidence="4" type="ORF">IEO70_07055</name>
</gene>
<dbReference type="RefSeq" id="WP_190997684.1">
    <property type="nucleotide sequence ID" value="NZ_JACXSI010000013.1"/>
</dbReference>
<evidence type="ECO:0000313" key="5">
    <source>
        <dbReference type="Proteomes" id="UP000602076"/>
    </source>
</evidence>
<comment type="subcellular location">
    <subcellularLocation>
        <location evidence="1">Cell surface</location>
    </subcellularLocation>
</comment>
<keyword evidence="3" id="KW-1133">Transmembrane helix</keyword>
<dbReference type="Pfam" id="PF15980">
    <property type="entry name" value="ComGF"/>
    <property type="match status" value="1"/>
</dbReference>
<keyword evidence="2" id="KW-0178">Competence</keyword>
<feature type="transmembrane region" description="Helical" evidence="3">
    <location>
        <begin position="21"/>
        <end position="41"/>
    </location>
</feature>
<comment type="caution">
    <text evidence="4">The sequence shown here is derived from an EMBL/GenBank/DDBJ whole genome shotgun (WGS) entry which is preliminary data.</text>
</comment>
<accession>A0A927CUM2</accession>
<protein>
    <submittedName>
        <fullName evidence="4">Prepilin-type N-terminal cleavage/methylation domain-containing protein</fullName>
    </submittedName>
</protein>
<dbReference type="GO" id="GO:0030420">
    <property type="term" value="P:establishment of competence for transformation"/>
    <property type="evidence" value="ECO:0007669"/>
    <property type="project" value="UniProtKB-KW"/>
</dbReference>
<evidence type="ECO:0000313" key="4">
    <source>
        <dbReference type="EMBL" id="MBD3108122.1"/>
    </source>
</evidence>
<keyword evidence="3" id="KW-0812">Transmembrane</keyword>
<evidence type="ECO:0000256" key="2">
    <source>
        <dbReference type="ARBA" id="ARBA00023287"/>
    </source>
</evidence>
<sequence>MKTVRGNKWNFVMLLKRESGFTLIEMLFSLTIMLIVAHLFLQTMLVVQPLKAGADEMNPLEWELFMHSLKKEIRMADTASAKGDKLDYIKEGTQYTVSRYNNILRRQAFGTGHVILLHNVKSFKVERQGDFIKLTVADLSGKQYIANLLCDYE</sequence>
<dbReference type="EMBL" id="JACXSI010000013">
    <property type="protein sequence ID" value="MBD3108122.1"/>
    <property type="molecule type" value="Genomic_DNA"/>
</dbReference>
<dbReference type="GO" id="GO:0009986">
    <property type="term" value="C:cell surface"/>
    <property type="evidence" value="ECO:0007669"/>
    <property type="project" value="UniProtKB-SubCell"/>
</dbReference>
<dbReference type="NCBIfam" id="TIGR02532">
    <property type="entry name" value="IV_pilin_GFxxxE"/>
    <property type="match status" value="1"/>
</dbReference>
<keyword evidence="3" id="KW-0472">Membrane</keyword>
<dbReference type="Proteomes" id="UP000602076">
    <property type="component" value="Unassembled WGS sequence"/>
</dbReference>